<keyword evidence="2 5" id="KW-0812">Transmembrane</keyword>
<dbReference type="InterPro" id="IPR007318">
    <property type="entry name" value="Phopholipid_MeTrfase"/>
</dbReference>
<evidence type="ECO:0000256" key="5">
    <source>
        <dbReference type="SAM" id="Phobius"/>
    </source>
</evidence>
<dbReference type="EMBL" id="CP059732">
    <property type="protein sequence ID" value="QMW00571.1"/>
    <property type="molecule type" value="Genomic_DNA"/>
</dbReference>
<feature type="transmembrane region" description="Helical" evidence="5">
    <location>
        <begin position="12"/>
        <end position="30"/>
    </location>
</feature>
<dbReference type="InterPro" id="IPR052527">
    <property type="entry name" value="Metal_cation-efflux_comp"/>
</dbReference>
<dbReference type="GO" id="GO:0032259">
    <property type="term" value="P:methylation"/>
    <property type="evidence" value="ECO:0007669"/>
    <property type="project" value="UniProtKB-KW"/>
</dbReference>
<protein>
    <submittedName>
        <fullName evidence="6">Isoprenylcysteine carboxylmethyltransferase family protein</fullName>
    </submittedName>
</protein>
<keyword evidence="6" id="KW-0489">Methyltransferase</keyword>
<evidence type="ECO:0000313" key="7">
    <source>
        <dbReference type="Proteomes" id="UP000515369"/>
    </source>
</evidence>
<feature type="transmembrane region" description="Helical" evidence="5">
    <location>
        <begin position="176"/>
        <end position="196"/>
    </location>
</feature>
<keyword evidence="6" id="KW-0808">Transferase</keyword>
<accession>A0A7G5GNX9</accession>
<reference evidence="6 7" key="1">
    <citation type="submission" date="2020-07" db="EMBL/GenBank/DDBJ databases">
        <title>Spirosoma foliorum sp. nov., isolated from the leaves on the Nejang mountain Korea, Republic of.</title>
        <authorList>
            <person name="Ho H."/>
            <person name="Lee Y.-J."/>
            <person name="Nurcahyanto D.-A."/>
            <person name="Kim S.-G."/>
        </authorList>
    </citation>
    <scope>NUCLEOTIDE SEQUENCE [LARGE SCALE GENOMIC DNA]</scope>
    <source>
        <strain evidence="6 7">PL0136</strain>
    </source>
</reference>
<evidence type="ECO:0000256" key="1">
    <source>
        <dbReference type="ARBA" id="ARBA00004127"/>
    </source>
</evidence>
<keyword evidence="7" id="KW-1185">Reference proteome</keyword>
<dbReference type="Pfam" id="PF04191">
    <property type="entry name" value="PEMT"/>
    <property type="match status" value="1"/>
</dbReference>
<feature type="transmembrane region" description="Helical" evidence="5">
    <location>
        <begin position="109"/>
        <end position="129"/>
    </location>
</feature>
<dbReference type="GO" id="GO:0012505">
    <property type="term" value="C:endomembrane system"/>
    <property type="evidence" value="ECO:0007669"/>
    <property type="project" value="UniProtKB-SubCell"/>
</dbReference>
<keyword evidence="4 5" id="KW-0472">Membrane</keyword>
<evidence type="ECO:0000313" key="6">
    <source>
        <dbReference type="EMBL" id="QMW00571.1"/>
    </source>
</evidence>
<dbReference type="PANTHER" id="PTHR43847:SF1">
    <property type="entry name" value="BLL3993 PROTEIN"/>
    <property type="match status" value="1"/>
</dbReference>
<keyword evidence="3 5" id="KW-1133">Transmembrane helix</keyword>
<dbReference type="Gene3D" id="1.20.120.1630">
    <property type="match status" value="1"/>
</dbReference>
<dbReference type="Proteomes" id="UP000515369">
    <property type="component" value="Chromosome"/>
</dbReference>
<comment type="subcellular location">
    <subcellularLocation>
        <location evidence="1">Endomembrane system</location>
        <topology evidence="1">Multi-pass membrane protein</topology>
    </subcellularLocation>
</comment>
<feature type="transmembrane region" description="Helical" evidence="5">
    <location>
        <begin position="79"/>
        <end position="97"/>
    </location>
</feature>
<dbReference type="KEGG" id="sfol:H3H32_21510"/>
<evidence type="ECO:0000256" key="2">
    <source>
        <dbReference type="ARBA" id="ARBA00022692"/>
    </source>
</evidence>
<organism evidence="6 7">
    <name type="scientific">Spirosoma foliorum</name>
    <dbReference type="NCBI Taxonomy" id="2710596"/>
    <lineage>
        <taxon>Bacteria</taxon>
        <taxon>Pseudomonadati</taxon>
        <taxon>Bacteroidota</taxon>
        <taxon>Cytophagia</taxon>
        <taxon>Cytophagales</taxon>
        <taxon>Cytophagaceae</taxon>
        <taxon>Spirosoma</taxon>
    </lineage>
</organism>
<name>A0A7G5GNX9_9BACT</name>
<evidence type="ECO:0000256" key="3">
    <source>
        <dbReference type="ARBA" id="ARBA00022989"/>
    </source>
</evidence>
<sequence length="225" mass="25365">MDQLTNKAVKGVVGLTVSLGLLIFLPAWTIHYWQGWAYLIAFCLPTLLITLYLAKYDQELLARRVDAGPSAETEKSQQYIQAITGLLALALVIVSVIDWYQEWSRVSSLFSIIADGLILVGFYIVFRVFQENSYTIATIKVDTNQSVTTTGPYAIVRHPMYSGAFLIFIATPPALGSYWALLISILLTIGLGFRAVDEERFLVRNLQGYSNYCQTTKYRLIPFVW</sequence>
<proteinExistence type="predicted"/>
<dbReference type="AlphaFoldDB" id="A0A7G5GNX9"/>
<gene>
    <name evidence="6" type="ORF">H3H32_21510</name>
</gene>
<dbReference type="PANTHER" id="PTHR43847">
    <property type="entry name" value="BLL3993 PROTEIN"/>
    <property type="match status" value="1"/>
</dbReference>
<feature type="transmembrane region" description="Helical" evidence="5">
    <location>
        <begin position="36"/>
        <end position="54"/>
    </location>
</feature>
<dbReference type="GO" id="GO:0008168">
    <property type="term" value="F:methyltransferase activity"/>
    <property type="evidence" value="ECO:0007669"/>
    <property type="project" value="UniProtKB-KW"/>
</dbReference>
<evidence type="ECO:0000256" key="4">
    <source>
        <dbReference type="ARBA" id="ARBA00023136"/>
    </source>
</evidence>
<dbReference type="RefSeq" id="WP_182457686.1">
    <property type="nucleotide sequence ID" value="NZ_CP059732.1"/>
</dbReference>